<evidence type="ECO:0000256" key="10">
    <source>
        <dbReference type="SAM" id="MobiDB-lite"/>
    </source>
</evidence>
<evidence type="ECO:0000256" key="1">
    <source>
        <dbReference type="ARBA" id="ARBA00004191"/>
    </source>
</evidence>
<dbReference type="Gramene" id="arahy.Tifrunner.gnm2.ann2.Ah18g372900.1">
    <property type="protein sequence ID" value="arahy.Tifrunner.gnm2.ann2.Ah18g372900.1-CDS"/>
    <property type="gene ID" value="arahy.Tifrunner.gnm2.ann2.Ah18g372900"/>
</dbReference>
<dbReference type="AlphaFoldDB" id="A0A444XZJ8"/>
<dbReference type="InterPro" id="IPR033131">
    <property type="entry name" value="Pectinesterase_Asp_AS"/>
</dbReference>
<comment type="subcellular location">
    <subcellularLocation>
        <location evidence="1">Secreted</location>
        <location evidence="1">Cell wall</location>
    </subcellularLocation>
</comment>
<dbReference type="EC" id="3.1.1.11" evidence="9"/>
<dbReference type="Pfam" id="PF01095">
    <property type="entry name" value="Pectinesterase"/>
    <property type="match status" value="1"/>
</dbReference>
<dbReference type="CDD" id="cd15798">
    <property type="entry name" value="PMEI-like_3"/>
    <property type="match status" value="1"/>
</dbReference>
<dbReference type="Gene3D" id="2.160.20.10">
    <property type="entry name" value="Single-stranded right-handed beta-helix, Pectin lyase-like"/>
    <property type="match status" value="1"/>
</dbReference>
<dbReference type="InterPro" id="IPR012334">
    <property type="entry name" value="Pectin_lyas_fold"/>
</dbReference>
<evidence type="ECO:0000259" key="11">
    <source>
        <dbReference type="SMART" id="SM00856"/>
    </source>
</evidence>
<dbReference type="EMBL" id="SDMP01000018">
    <property type="protein sequence ID" value="RYQ95087.1"/>
    <property type="molecule type" value="Genomic_DNA"/>
</dbReference>
<dbReference type="InterPro" id="IPR006501">
    <property type="entry name" value="Pectinesterase_inhib_dom"/>
</dbReference>
<evidence type="ECO:0000313" key="12">
    <source>
        <dbReference type="EMBL" id="RYQ95087.1"/>
    </source>
</evidence>
<evidence type="ECO:0000256" key="2">
    <source>
        <dbReference type="ARBA" id="ARBA00005184"/>
    </source>
</evidence>
<keyword evidence="5" id="KW-0134">Cell wall</keyword>
<dbReference type="STRING" id="3818.A0A444XZJ8"/>
<dbReference type="GO" id="GO:0045490">
    <property type="term" value="P:pectin catabolic process"/>
    <property type="evidence" value="ECO:0007669"/>
    <property type="project" value="UniProtKB-UniRule"/>
</dbReference>
<evidence type="ECO:0000256" key="5">
    <source>
        <dbReference type="ARBA" id="ARBA00022512"/>
    </source>
</evidence>
<dbReference type="SMART" id="SM00856">
    <property type="entry name" value="PMEI"/>
    <property type="match status" value="1"/>
</dbReference>
<dbReference type="SMR" id="A0A444XZJ8"/>
<dbReference type="FunFam" id="2.160.20.10:FF:000001">
    <property type="entry name" value="Pectinesterase"/>
    <property type="match status" value="1"/>
</dbReference>
<evidence type="ECO:0000256" key="8">
    <source>
        <dbReference type="PROSITE-ProRule" id="PRU10040"/>
    </source>
</evidence>
<dbReference type="Gene3D" id="1.20.140.40">
    <property type="entry name" value="Invertase/pectin methylesterase inhibitor family protein"/>
    <property type="match status" value="1"/>
</dbReference>
<organism evidence="12 13">
    <name type="scientific">Arachis hypogaea</name>
    <name type="common">Peanut</name>
    <dbReference type="NCBI Taxonomy" id="3818"/>
    <lineage>
        <taxon>Eukaryota</taxon>
        <taxon>Viridiplantae</taxon>
        <taxon>Streptophyta</taxon>
        <taxon>Embryophyta</taxon>
        <taxon>Tracheophyta</taxon>
        <taxon>Spermatophyta</taxon>
        <taxon>Magnoliopsida</taxon>
        <taxon>eudicotyledons</taxon>
        <taxon>Gunneridae</taxon>
        <taxon>Pentapetalae</taxon>
        <taxon>rosids</taxon>
        <taxon>fabids</taxon>
        <taxon>Fabales</taxon>
        <taxon>Fabaceae</taxon>
        <taxon>Papilionoideae</taxon>
        <taxon>50 kb inversion clade</taxon>
        <taxon>dalbergioids sensu lato</taxon>
        <taxon>Dalbergieae</taxon>
        <taxon>Pterocarpus clade</taxon>
        <taxon>Arachis</taxon>
    </lineage>
</organism>
<evidence type="ECO:0000256" key="3">
    <source>
        <dbReference type="ARBA" id="ARBA00006027"/>
    </source>
</evidence>
<protein>
    <recommendedName>
        <fullName evidence="9">Pectinesterase</fullName>
        <ecNumber evidence="9">3.1.1.11</ecNumber>
    </recommendedName>
</protein>
<name>A0A444XZJ8_ARAHY</name>
<comment type="similarity">
    <text evidence="4">In the C-terminal section; belongs to the pectinesterase family.</text>
</comment>
<evidence type="ECO:0000256" key="6">
    <source>
        <dbReference type="ARBA" id="ARBA00022801"/>
    </source>
</evidence>
<feature type="compositionally biased region" description="Pro residues" evidence="10">
    <location>
        <begin position="74"/>
        <end position="165"/>
    </location>
</feature>
<evidence type="ECO:0000313" key="13">
    <source>
        <dbReference type="Proteomes" id="UP000289738"/>
    </source>
</evidence>
<keyword evidence="13" id="KW-1185">Reference proteome</keyword>
<sequence length="711" mass="77951">MKIPSMPSSPSFSFVLFLLFLIVPLLQAQQQSPSKNAPPPPPPPPPTSLPPPASAQKHFPPPPPPSSSTRKDAPPPPPPSLPPPASALKYFPPPPPTSSPPPPYFPRKYAPPPPPSPSSHPSPSPAPMLTPPSPPSKHSPPPSPLPPSTSSAPPSPSPVSPPPSPSSKEACQSTLYPKLCRSILKSIRSSPSDPYNLGKFSIKQSLKKVKKLAKAFDDFLHHKSSSYLNQAEISALDDCRDLNQLNVDYLQTVSDNLKSATSLDSNRNEELVEDIETYLSAVATNHYTCYDGLVAAKSNIADALAVPLNDVKQLYSVSLGLVTEALNKNRKKHKTRKHGLPTNDYKVRQPLKKLIKFLHTTTNNSCKESSFNCTRKSERILEESNNNSKGILLNSYVIVSIDGTGNFTSIGDAIAFAPNNSRSEDGYFLIYVTEGCYEEYVTIPKQKTNILLVGDGINKTVITGNHSVIDGWTTFNSSTFAVSGDRFMAVDITFRNTAGPEKHQAVALRSNADLSTFYRCSFEGYQDTLYVHSLRQFYRECDIYGTVDFIFGNAAVVFQSCNIYARKPMTNQKNSVTAQGRTDPNQNTGISIQNCTIQAAPDLAADVESTPNYLGRPWKEYSRTVYMQSYIGDLISPSGWLEWNGTVGLDTLFYGEFNNYGPGAGTSNRVKWKGYNLLNATQAWNFTVLNFTLGDTWLPYTDIPYTAGLED</sequence>
<reference evidence="12 13" key="1">
    <citation type="submission" date="2019-01" db="EMBL/GenBank/DDBJ databases">
        <title>Sequencing of cultivated peanut Arachis hypogaea provides insights into genome evolution and oil improvement.</title>
        <authorList>
            <person name="Chen X."/>
        </authorList>
    </citation>
    <scope>NUCLEOTIDE SEQUENCE [LARGE SCALE GENOMIC DNA]</scope>
    <source>
        <strain evidence="13">cv. Fuhuasheng</strain>
        <tissue evidence="12">Leaves</tissue>
    </source>
</reference>
<feature type="region of interest" description="Disordered" evidence="10">
    <location>
        <begin position="28"/>
        <end position="172"/>
    </location>
</feature>
<comment type="similarity">
    <text evidence="3">In the N-terminal section; belongs to the PMEI family.</text>
</comment>
<dbReference type="GO" id="GO:0042545">
    <property type="term" value="P:cell wall modification"/>
    <property type="evidence" value="ECO:0007669"/>
    <property type="project" value="UniProtKB-UniRule"/>
</dbReference>
<feature type="signal peptide" evidence="9">
    <location>
        <begin position="1"/>
        <end position="28"/>
    </location>
</feature>
<dbReference type="PROSITE" id="PS00503">
    <property type="entry name" value="PECTINESTERASE_2"/>
    <property type="match status" value="1"/>
</dbReference>
<keyword evidence="7 9" id="KW-0063">Aspartyl esterase</keyword>
<dbReference type="SUPFAM" id="SSF51126">
    <property type="entry name" value="Pectin lyase-like"/>
    <property type="match status" value="1"/>
</dbReference>
<keyword evidence="5" id="KW-0964">Secreted</keyword>
<dbReference type="InterPro" id="IPR035513">
    <property type="entry name" value="Invertase/methylesterase_inhib"/>
</dbReference>
<accession>A0A444XZJ8</accession>
<gene>
    <name evidence="12" type="ORF">Ahy_B08g090094</name>
</gene>
<keyword evidence="6 9" id="KW-0378">Hydrolase</keyword>
<keyword evidence="9" id="KW-0732">Signal</keyword>
<dbReference type="GO" id="GO:0004857">
    <property type="term" value="F:enzyme inhibitor activity"/>
    <property type="evidence" value="ECO:0007669"/>
    <property type="project" value="InterPro"/>
</dbReference>
<feature type="compositionally biased region" description="Pro residues" evidence="10">
    <location>
        <begin position="36"/>
        <end position="66"/>
    </location>
</feature>
<comment type="caution">
    <text evidence="12">The sequence shown here is derived from an EMBL/GenBank/DDBJ whole genome shotgun (WGS) entry which is preliminary data.</text>
</comment>
<evidence type="ECO:0000256" key="9">
    <source>
        <dbReference type="RuleBase" id="RU000589"/>
    </source>
</evidence>
<dbReference type="InterPro" id="IPR000070">
    <property type="entry name" value="Pectinesterase_cat"/>
</dbReference>
<comment type="catalytic activity">
    <reaction evidence="9">
        <text>[(1-&gt;4)-alpha-D-galacturonosyl methyl ester](n) + n H2O = [(1-&gt;4)-alpha-D-galacturonosyl](n) + n methanol + n H(+)</text>
        <dbReference type="Rhea" id="RHEA:22380"/>
        <dbReference type="Rhea" id="RHEA-COMP:14570"/>
        <dbReference type="Rhea" id="RHEA-COMP:14573"/>
        <dbReference type="ChEBI" id="CHEBI:15377"/>
        <dbReference type="ChEBI" id="CHEBI:15378"/>
        <dbReference type="ChEBI" id="CHEBI:17790"/>
        <dbReference type="ChEBI" id="CHEBI:140522"/>
        <dbReference type="ChEBI" id="CHEBI:140523"/>
        <dbReference type="EC" id="3.1.1.11"/>
    </reaction>
</comment>
<feature type="chain" id="PRO_5018811592" description="Pectinesterase" evidence="9">
    <location>
        <begin position="29"/>
        <end position="711"/>
    </location>
</feature>
<dbReference type="NCBIfam" id="TIGR01614">
    <property type="entry name" value="PME_inhib"/>
    <property type="match status" value="1"/>
</dbReference>
<proteinExistence type="inferred from homology"/>
<dbReference type="SUPFAM" id="SSF101148">
    <property type="entry name" value="Plant invertase/pectin methylesterase inhibitor"/>
    <property type="match status" value="1"/>
</dbReference>
<dbReference type="Proteomes" id="UP000289738">
    <property type="component" value="Chromosome B08"/>
</dbReference>
<feature type="active site" evidence="8">
    <location>
        <position position="548"/>
    </location>
</feature>
<dbReference type="OrthoDB" id="2019149at2759"/>
<feature type="domain" description="Pectinesterase inhibitor" evidence="11">
    <location>
        <begin position="162"/>
        <end position="321"/>
    </location>
</feature>
<evidence type="ECO:0000256" key="4">
    <source>
        <dbReference type="ARBA" id="ARBA00007786"/>
    </source>
</evidence>
<evidence type="ECO:0000256" key="7">
    <source>
        <dbReference type="ARBA" id="ARBA00023085"/>
    </source>
</evidence>
<comment type="pathway">
    <text evidence="2 9">Glycan metabolism; pectin degradation; 2-dehydro-3-deoxy-D-gluconate from pectin: step 1/5.</text>
</comment>
<dbReference type="UniPathway" id="UPA00545">
    <property type="reaction ID" value="UER00823"/>
</dbReference>
<dbReference type="PANTHER" id="PTHR31707">
    <property type="entry name" value="PECTINESTERASE"/>
    <property type="match status" value="1"/>
</dbReference>
<dbReference type="Pfam" id="PF04043">
    <property type="entry name" value="PMEI"/>
    <property type="match status" value="1"/>
</dbReference>
<dbReference type="GO" id="GO:0030599">
    <property type="term" value="F:pectinesterase activity"/>
    <property type="evidence" value="ECO:0007669"/>
    <property type="project" value="UniProtKB-UniRule"/>
</dbReference>
<dbReference type="InterPro" id="IPR011050">
    <property type="entry name" value="Pectin_lyase_fold/virulence"/>
</dbReference>